<dbReference type="Proteomes" id="UP000263377">
    <property type="component" value="Unassembled WGS sequence"/>
</dbReference>
<reference evidence="2 3" key="1">
    <citation type="submission" date="2018-08" db="EMBL/GenBank/DDBJ databases">
        <title>Diversity &amp; Physiological Properties of Lignin-Decomposing Actinobacteria from Soil.</title>
        <authorList>
            <person name="Roh S.G."/>
            <person name="Kim S.B."/>
        </authorList>
    </citation>
    <scope>NUCLEOTIDE SEQUENCE [LARGE SCALE GENOMIC DNA]</scope>
    <source>
        <strain evidence="2 3">MMS17-GH009</strain>
    </source>
</reference>
<protein>
    <recommendedName>
        <fullName evidence="4">Ricin B lectin domain-containing protein</fullName>
    </recommendedName>
</protein>
<dbReference type="InterPro" id="IPR035992">
    <property type="entry name" value="Ricin_B-like_lectins"/>
</dbReference>
<sequence length="372" mass="41378">MLVDWPTETFVLRLHRIPGLVAGAAPGSPEGTPVVLAPETGGDGEQWVAERFRVLNHRIRHVATGLYLTAEESSRGAKVTLRPKFSDTGSDSSYWRQAWRAFVQRDTGRLMALHDSSNCLLGLAEPAAERPGGPLILEKGAGAQDLNCTAWAPAPLPAPEPAPAPAPKATDLPVGTGRVRAPARRFEKRVRTIEQIYDETSFREVPGELLTPGTRIGAFDFDQYSQGDWYQEGREGSLVTFTDSYDTAGAVRRAFHRLPGEPARYVDSGEVDVHYVPPKLVARTNFPAALFDDYSGSLVRTPYRLPNGHGFYNQPERREGLYFPKRDGAGTVIQWNKTWIADNDTTSKVFLRFDNRYFIDQMDITWADDQKS</sequence>
<evidence type="ECO:0000313" key="2">
    <source>
        <dbReference type="EMBL" id="RGD59276.1"/>
    </source>
</evidence>
<proteinExistence type="predicted"/>
<dbReference type="EMBL" id="QVIG01000001">
    <property type="protein sequence ID" value="RGD59276.1"/>
    <property type="molecule type" value="Genomic_DNA"/>
</dbReference>
<evidence type="ECO:0000256" key="1">
    <source>
        <dbReference type="SAM" id="MobiDB-lite"/>
    </source>
</evidence>
<evidence type="ECO:0000313" key="3">
    <source>
        <dbReference type="Proteomes" id="UP000263377"/>
    </source>
</evidence>
<keyword evidence="3" id="KW-1185">Reference proteome</keyword>
<organism evidence="2 3">
    <name type="scientific">Kitasatospora xanthocidica</name>
    <dbReference type="NCBI Taxonomy" id="83382"/>
    <lineage>
        <taxon>Bacteria</taxon>
        <taxon>Bacillati</taxon>
        <taxon>Actinomycetota</taxon>
        <taxon>Actinomycetes</taxon>
        <taxon>Kitasatosporales</taxon>
        <taxon>Streptomycetaceae</taxon>
        <taxon>Kitasatospora</taxon>
    </lineage>
</organism>
<feature type="region of interest" description="Disordered" evidence="1">
    <location>
        <begin position="158"/>
        <end position="180"/>
    </location>
</feature>
<dbReference type="SUPFAM" id="SSF50370">
    <property type="entry name" value="Ricin B-like lectins"/>
    <property type="match status" value="1"/>
</dbReference>
<dbReference type="Gene3D" id="2.80.10.50">
    <property type="match status" value="1"/>
</dbReference>
<dbReference type="AlphaFoldDB" id="A0A372ZTQ1"/>
<gene>
    <name evidence="2" type="ORF">DR950_17125</name>
</gene>
<accession>A0A372ZTQ1</accession>
<evidence type="ECO:0008006" key="4">
    <source>
        <dbReference type="Google" id="ProtNLM"/>
    </source>
</evidence>
<name>A0A372ZTQ1_9ACTN</name>
<comment type="caution">
    <text evidence="2">The sequence shown here is derived from an EMBL/GenBank/DDBJ whole genome shotgun (WGS) entry which is preliminary data.</text>
</comment>
<dbReference type="CDD" id="cd00161">
    <property type="entry name" value="beta-trefoil_Ricin-like"/>
    <property type="match status" value="1"/>
</dbReference>